<dbReference type="AlphaFoldDB" id="A0A164J6K4"/>
<dbReference type="PROSITE" id="PS50983">
    <property type="entry name" value="FE_B12_PBP"/>
    <property type="match status" value="1"/>
</dbReference>
<feature type="domain" description="Fe/B12 periplasmic-binding" evidence="5">
    <location>
        <begin position="99"/>
        <end position="355"/>
    </location>
</feature>
<name>A0A164J6K4_9NOCA</name>
<proteinExistence type="inferred from homology"/>
<dbReference type="Gene3D" id="3.40.50.1980">
    <property type="entry name" value="Nitrogenase molybdenum iron protein domain"/>
    <property type="match status" value="2"/>
</dbReference>
<protein>
    <submittedName>
        <fullName evidence="6">Transporter</fullName>
    </submittedName>
</protein>
<dbReference type="STRING" id="455432.AWN90_05855"/>
<keyword evidence="3" id="KW-0813">Transport</keyword>
<evidence type="ECO:0000256" key="2">
    <source>
        <dbReference type="ARBA" id="ARBA00008814"/>
    </source>
</evidence>
<dbReference type="RefSeq" id="WP_067578358.1">
    <property type="nucleotide sequence ID" value="NZ_JABMCZ010000003.1"/>
</dbReference>
<dbReference type="Pfam" id="PF01497">
    <property type="entry name" value="Peripla_BP_2"/>
    <property type="match status" value="1"/>
</dbReference>
<dbReference type="EMBL" id="LWGR01000016">
    <property type="protein sequence ID" value="KZM70095.1"/>
    <property type="molecule type" value="Genomic_DNA"/>
</dbReference>
<dbReference type="InterPro" id="IPR002491">
    <property type="entry name" value="ABC_transptr_periplasmic_BD"/>
</dbReference>
<evidence type="ECO:0000259" key="5">
    <source>
        <dbReference type="PROSITE" id="PS50983"/>
    </source>
</evidence>
<dbReference type="OrthoDB" id="9793175at2"/>
<dbReference type="Proteomes" id="UP000076512">
    <property type="component" value="Unassembled WGS sequence"/>
</dbReference>
<comment type="caution">
    <text evidence="6">The sequence shown here is derived from an EMBL/GenBank/DDBJ whole genome shotgun (WGS) entry which is preliminary data.</text>
</comment>
<comment type="similarity">
    <text evidence="2">Belongs to the bacterial solute-binding protein 8 family.</text>
</comment>
<dbReference type="InterPro" id="IPR051313">
    <property type="entry name" value="Bact_iron-sidero_bind"/>
</dbReference>
<sequence>MAVIEVDPTRNTKARNRTRARRLRAGSAALVAAAALLTACGTGSNDDASIVRTTTNIAGADVVGIERDTRQACPLPTDPDQASGTHEVNGVQAPADPQRIVVLDTPALDAACSLGLWKRIVGAATVAGPTPQPSYLGTGIAIVPGIGGVGSPDAARIAALHPDLIVGTAGDGGADALRGIAPTVLVPAGAWQDTYTAYADAMGRRGAAAKALDAYHADARGLGARIAASFSQASVVRFSGNDIQVLGNDSFAGQVLADAGVQRPGPQRSHSYTVSALGTEAERAKVEGDIIYVLFDGDEGKSYGQRVMKGADWKKLGAATDKRLFNVEDDIWHGSGVTAARAMLEDLRATLNAYVSD</sequence>
<keyword evidence="4" id="KW-0732">Signal</keyword>
<evidence type="ECO:0000256" key="3">
    <source>
        <dbReference type="ARBA" id="ARBA00022448"/>
    </source>
</evidence>
<dbReference type="PANTHER" id="PTHR30532:SF25">
    <property type="entry name" value="IRON(III) DICITRATE-BINDING PERIPLASMIC PROTEIN"/>
    <property type="match status" value="1"/>
</dbReference>
<comment type="subcellular location">
    <subcellularLocation>
        <location evidence="1">Cell envelope</location>
    </subcellularLocation>
</comment>
<reference evidence="6 7" key="1">
    <citation type="submission" date="2016-04" db="EMBL/GenBank/DDBJ databases">
        <authorList>
            <person name="Evans L.H."/>
            <person name="Alamgir A."/>
            <person name="Owens N."/>
            <person name="Weber N.D."/>
            <person name="Virtaneva K."/>
            <person name="Barbian K."/>
            <person name="Babar A."/>
            <person name="Rosenke K."/>
        </authorList>
    </citation>
    <scope>NUCLEOTIDE SEQUENCE [LARGE SCALE GENOMIC DNA]</scope>
    <source>
        <strain evidence="6 7">IFM 0406</strain>
    </source>
</reference>
<evidence type="ECO:0000313" key="7">
    <source>
        <dbReference type="Proteomes" id="UP000076512"/>
    </source>
</evidence>
<dbReference type="GO" id="GO:0030288">
    <property type="term" value="C:outer membrane-bounded periplasmic space"/>
    <property type="evidence" value="ECO:0007669"/>
    <property type="project" value="TreeGrafter"/>
</dbReference>
<dbReference type="PANTHER" id="PTHR30532">
    <property type="entry name" value="IRON III DICITRATE-BINDING PERIPLASMIC PROTEIN"/>
    <property type="match status" value="1"/>
</dbReference>
<dbReference type="GO" id="GO:1901678">
    <property type="term" value="P:iron coordination entity transport"/>
    <property type="evidence" value="ECO:0007669"/>
    <property type="project" value="UniProtKB-ARBA"/>
</dbReference>
<gene>
    <name evidence="6" type="ORF">AWN90_05855</name>
</gene>
<keyword evidence="7" id="KW-1185">Reference proteome</keyword>
<accession>A0A164J6K4</accession>
<organism evidence="6 7">
    <name type="scientific">Nocardia terpenica</name>
    <dbReference type="NCBI Taxonomy" id="455432"/>
    <lineage>
        <taxon>Bacteria</taxon>
        <taxon>Bacillati</taxon>
        <taxon>Actinomycetota</taxon>
        <taxon>Actinomycetes</taxon>
        <taxon>Mycobacteriales</taxon>
        <taxon>Nocardiaceae</taxon>
        <taxon>Nocardia</taxon>
    </lineage>
</organism>
<evidence type="ECO:0000256" key="4">
    <source>
        <dbReference type="ARBA" id="ARBA00022729"/>
    </source>
</evidence>
<evidence type="ECO:0000256" key="1">
    <source>
        <dbReference type="ARBA" id="ARBA00004196"/>
    </source>
</evidence>
<evidence type="ECO:0000313" key="6">
    <source>
        <dbReference type="EMBL" id="KZM70095.1"/>
    </source>
</evidence>
<dbReference type="CDD" id="cd01146">
    <property type="entry name" value="FhuD"/>
    <property type="match status" value="1"/>
</dbReference>
<dbReference type="SUPFAM" id="SSF53807">
    <property type="entry name" value="Helical backbone' metal receptor"/>
    <property type="match status" value="1"/>
</dbReference>